<feature type="domain" description="Calcineurin-like phosphoesterase" evidence="1">
    <location>
        <begin position="48"/>
        <end position="222"/>
    </location>
</feature>
<dbReference type="Pfam" id="PF00149">
    <property type="entry name" value="Metallophos"/>
    <property type="match status" value="1"/>
</dbReference>
<dbReference type="EMBL" id="CM001022">
    <property type="protein sequence ID" value="EFQ24523.1"/>
    <property type="molecule type" value="Genomic_DNA"/>
</dbReference>
<name>E3CYE1_9BACT</name>
<gene>
    <name evidence="2" type="ORF">Apau_2112</name>
</gene>
<dbReference type="STRING" id="584708.Apau_2112"/>
<dbReference type="GO" id="GO:0016787">
    <property type="term" value="F:hydrolase activity"/>
    <property type="evidence" value="ECO:0007669"/>
    <property type="project" value="InterPro"/>
</dbReference>
<dbReference type="RefSeq" id="WP_006301764.1">
    <property type="nucleotide sequence ID" value="NZ_CM001022.1"/>
</dbReference>
<dbReference type="eggNOG" id="COG1409">
    <property type="taxonomic scope" value="Bacteria"/>
</dbReference>
<evidence type="ECO:0000313" key="3">
    <source>
        <dbReference type="Proteomes" id="UP000005096"/>
    </source>
</evidence>
<dbReference type="HOGENOM" id="CLU_1006999_0_0_0"/>
<dbReference type="Gene3D" id="3.60.21.10">
    <property type="match status" value="1"/>
</dbReference>
<dbReference type="InterPro" id="IPR004843">
    <property type="entry name" value="Calcineurin-like_PHP"/>
</dbReference>
<keyword evidence="3" id="KW-1185">Reference proteome</keyword>
<proteinExistence type="predicted"/>
<protein>
    <submittedName>
        <fullName evidence="2">Metallophosphoesterase</fullName>
    </submittedName>
</protein>
<dbReference type="InterPro" id="IPR051918">
    <property type="entry name" value="STPP_CPPED1"/>
</dbReference>
<accession>E3CYE1</accession>
<sequence>MRRRRDVGWWGLLLVLGWAAVASAATLGSNDRALEAIRARDPGDRDFSFLVVGDSRGPRSRFPQVAEEMRPVSGDFVFHLGDLTNRGTSKEYEEVQRSLDSLGRPVLAVMGNHELVDRGRGRFALRFGQSFDGAFRYGGGLFLFLDNADGRPLGEKRLAWLRSALEEGRDARFRLVFCHQPLYDPRKGQEVSGHSMDPRGARELLEVFREGRVTRVFASHVHGWYDGAWGGVPFTVTGGGGAHLYDKDPAHGFFHFLRVDVTGTEVSVRVFPVPTR</sequence>
<dbReference type="OrthoDB" id="9809781at2"/>
<dbReference type="InterPro" id="IPR029052">
    <property type="entry name" value="Metallo-depent_PP-like"/>
</dbReference>
<evidence type="ECO:0000313" key="2">
    <source>
        <dbReference type="EMBL" id="EFQ24523.1"/>
    </source>
</evidence>
<dbReference type="PANTHER" id="PTHR43143:SF1">
    <property type="entry name" value="SERINE_THREONINE-PROTEIN PHOSPHATASE CPPED1"/>
    <property type="match status" value="1"/>
</dbReference>
<reference evidence="2 3" key="1">
    <citation type="journal article" date="2010" name="Stand. Genomic Sci.">
        <title>Non-contiguous finished genome sequence of Aminomonas paucivorans type strain (GLU-3).</title>
        <authorList>
            <person name="Pitluck S."/>
            <person name="Yasawong M."/>
            <person name="Held B."/>
            <person name="Lapidus A."/>
            <person name="Nolan M."/>
            <person name="Copeland A."/>
            <person name="Lucas S."/>
            <person name="Del Rio T.G."/>
            <person name="Tice H."/>
            <person name="Cheng J.F."/>
            <person name="Chertkov O."/>
            <person name="Goodwin L."/>
            <person name="Tapia R."/>
            <person name="Han C."/>
            <person name="Liolios K."/>
            <person name="Ivanova N."/>
            <person name="Mavromatis K."/>
            <person name="Ovchinnikova G."/>
            <person name="Pati A."/>
            <person name="Chen A."/>
            <person name="Palaniappan K."/>
            <person name="Land M."/>
            <person name="Hauser L."/>
            <person name="Chang Y.J."/>
            <person name="Jeffries C.D."/>
            <person name="Pukall R."/>
            <person name="Spring S."/>
            <person name="Rohde M."/>
            <person name="Sikorski J."/>
            <person name="Goker M."/>
            <person name="Woyke T."/>
            <person name="Bristow J."/>
            <person name="Eisen J.A."/>
            <person name="Markowitz V."/>
            <person name="Hugenholtz P."/>
            <person name="Kyrpides N.C."/>
            <person name="Klenk H.P."/>
        </authorList>
    </citation>
    <scope>NUCLEOTIDE SEQUENCE [LARGE SCALE GENOMIC DNA]</scope>
    <source>
        <strain evidence="2 3">DSM 12260</strain>
    </source>
</reference>
<dbReference type="SUPFAM" id="SSF56300">
    <property type="entry name" value="Metallo-dependent phosphatases"/>
    <property type="match status" value="1"/>
</dbReference>
<dbReference type="AlphaFoldDB" id="E3CYE1"/>
<dbReference type="PaxDb" id="584708-Apau_2112"/>
<evidence type="ECO:0000259" key="1">
    <source>
        <dbReference type="Pfam" id="PF00149"/>
    </source>
</evidence>
<dbReference type="Proteomes" id="UP000005096">
    <property type="component" value="Chromosome"/>
</dbReference>
<dbReference type="PANTHER" id="PTHR43143">
    <property type="entry name" value="METALLOPHOSPHOESTERASE, CALCINEURIN SUPERFAMILY"/>
    <property type="match status" value="1"/>
</dbReference>
<organism evidence="2 3">
    <name type="scientific">Aminomonas paucivorans DSM 12260</name>
    <dbReference type="NCBI Taxonomy" id="584708"/>
    <lineage>
        <taxon>Bacteria</taxon>
        <taxon>Thermotogati</taxon>
        <taxon>Synergistota</taxon>
        <taxon>Synergistia</taxon>
        <taxon>Synergistales</taxon>
        <taxon>Synergistaceae</taxon>
        <taxon>Aminomonas</taxon>
    </lineage>
</organism>